<dbReference type="RefSeq" id="WP_382341124.1">
    <property type="nucleotide sequence ID" value="NZ_JBHSAB010000003.1"/>
</dbReference>
<dbReference type="Proteomes" id="UP001595758">
    <property type="component" value="Unassembled WGS sequence"/>
</dbReference>
<evidence type="ECO:0000313" key="2">
    <source>
        <dbReference type="Proteomes" id="UP001595758"/>
    </source>
</evidence>
<name>A0ABV8CD11_9GAMM</name>
<evidence type="ECO:0000313" key="1">
    <source>
        <dbReference type="EMBL" id="MFC3908121.1"/>
    </source>
</evidence>
<organism evidence="1 2">
    <name type="scientific">Legionella dresdenensis</name>
    <dbReference type="NCBI Taxonomy" id="450200"/>
    <lineage>
        <taxon>Bacteria</taxon>
        <taxon>Pseudomonadati</taxon>
        <taxon>Pseudomonadota</taxon>
        <taxon>Gammaproteobacteria</taxon>
        <taxon>Legionellales</taxon>
        <taxon>Legionellaceae</taxon>
        <taxon>Legionella</taxon>
    </lineage>
</organism>
<dbReference type="EMBL" id="JBHSAB010000003">
    <property type="protein sequence ID" value="MFC3908121.1"/>
    <property type="molecule type" value="Genomic_DNA"/>
</dbReference>
<comment type="caution">
    <text evidence="1">The sequence shown here is derived from an EMBL/GenBank/DDBJ whole genome shotgun (WGS) entry which is preliminary data.</text>
</comment>
<proteinExistence type="predicted"/>
<protein>
    <submittedName>
        <fullName evidence="1">Uncharacterized protein</fullName>
    </submittedName>
</protein>
<keyword evidence="2" id="KW-1185">Reference proteome</keyword>
<sequence length="106" mass="12430">MTVPLPPDLINQLFENSKKTNDYDELFYEWYRHVAIFVNFIGSLDPMSPAFKEYQKFESAVFIGLLNRCVRLMLSNMKLSENGVFGETTMLIDRCILVLFPFNFDM</sequence>
<reference evidence="2" key="1">
    <citation type="journal article" date="2019" name="Int. J. Syst. Evol. Microbiol.">
        <title>The Global Catalogue of Microorganisms (GCM) 10K type strain sequencing project: providing services to taxonomists for standard genome sequencing and annotation.</title>
        <authorList>
            <consortium name="The Broad Institute Genomics Platform"/>
            <consortium name="The Broad Institute Genome Sequencing Center for Infectious Disease"/>
            <person name="Wu L."/>
            <person name="Ma J."/>
        </authorList>
    </citation>
    <scope>NUCLEOTIDE SEQUENCE [LARGE SCALE GENOMIC DNA]</scope>
    <source>
        <strain evidence="2">CCUG 59858</strain>
    </source>
</reference>
<gene>
    <name evidence="1" type="ORF">ACFORL_03385</name>
</gene>
<accession>A0ABV8CD11</accession>